<accession>A0AAJ7J0D3</accession>
<evidence type="ECO:0000313" key="2">
    <source>
        <dbReference type="Proteomes" id="UP000694925"/>
    </source>
</evidence>
<evidence type="ECO:0000313" key="3">
    <source>
        <dbReference type="RefSeq" id="XP_017881005.1"/>
    </source>
</evidence>
<protein>
    <submittedName>
        <fullName evidence="3">Cuticle protein 18.7-like</fullName>
    </submittedName>
</protein>
<dbReference type="RefSeq" id="XP_017881005.1">
    <property type="nucleotide sequence ID" value="XM_018025516.2"/>
</dbReference>
<dbReference type="Proteomes" id="UP000694925">
    <property type="component" value="Unplaced"/>
</dbReference>
<sequence>MGSLITLILLGLVSSTLARPGFLHGPLIATLTSAAAVGPDGRVLDTPEVAVAKAEHAAAHFNERLKLADEAARSNAANLQAIVNQNSILVPSLQLLPGAPIGPDGRVVDTQEVAVAKAAHAAAQVNERINLANEAARSVAADLNGQLQLVTNGLIATPLAVQTTAATVGPDGRVLDTPEVAAAKAAHAAAQLNERINLANEAARSQGTITVSAAPLVSTNAVVVPGAPIGPDGRVQDTPEVAVAKAAHANAHINEKLNLATEAAKSADVLAVAGPAIAYGRLVL</sequence>
<dbReference type="KEGG" id="ccal:108625465"/>
<name>A0AAJ7J0D3_9HYME</name>
<keyword evidence="1" id="KW-0732">Signal</keyword>
<keyword evidence="2" id="KW-1185">Reference proteome</keyword>
<proteinExistence type="predicted"/>
<evidence type="ECO:0000256" key="1">
    <source>
        <dbReference type="SAM" id="SignalP"/>
    </source>
</evidence>
<feature type="chain" id="PRO_5042581482" evidence="1">
    <location>
        <begin position="19"/>
        <end position="284"/>
    </location>
</feature>
<dbReference type="AlphaFoldDB" id="A0AAJ7J0D3"/>
<dbReference type="GeneID" id="108625465"/>
<reference evidence="3" key="1">
    <citation type="submission" date="2025-08" db="UniProtKB">
        <authorList>
            <consortium name="RefSeq"/>
        </authorList>
    </citation>
    <scope>IDENTIFICATION</scope>
    <source>
        <tissue evidence="3">Whole body</tissue>
    </source>
</reference>
<organism evidence="2 3">
    <name type="scientific">Ceratina calcarata</name>
    <dbReference type="NCBI Taxonomy" id="156304"/>
    <lineage>
        <taxon>Eukaryota</taxon>
        <taxon>Metazoa</taxon>
        <taxon>Ecdysozoa</taxon>
        <taxon>Arthropoda</taxon>
        <taxon>Hexapoda</taxon>
        <taxon>Insecta</taxon>
        <taxon>Pterygota</taxon>
        <taxon>Neoptera</taxon>
        <taxon>Endopterygota</taxon>
        <taxon>Hymenoptera</taxon>
        <taxon>Apocrita</taxon>
        <taxon>Aculeata</taxon>
        <taxon>Apoidea</taxon>
        <taxon>Anthophila</taxon>
        <taxon>Apidae</taxon>
        <taxon>Ceratina</taxon>
        <taxon>Zadontomerus</taxon>
    </lineage>
</organism>
<feature type="signal peptide" evidence="1">
    <location>
        <begin position="1"/>
        <end position="18"/>
    </location>
</feature>
<gene>
    <name evidence="3" type="primary">LOC108625465</name>
</gene>